<proteinExistence type="predicted"/>
<organism evidence="2 3">
    <name type="scientific">Devosia crocina</name>
    <dbReference type="NCBI Taxonomy" id="429728"/>
    <lineage>
        <taxon>Bacteria</taxon>
        <taxon>Pseudomonadati</taxon>
        <taxon>Pseudomonadota</taxon>
        <taxon>Alphaproteobacteria</taxon>
        <taxon>Hyphomicrobiales</taxon>
        <taxon>Devosiaceae</taxon>
        <taxon>Devosia</taxon>
    </lineage>
</organism>
<reference evidence="2 3" key="1">
    <citation type="submission" date="2016-10" db="EMBL/GenBank/DDBJ databases">
        <authorList>
            <person name="de Groot N.N."/>
        </authorList>
    </citation>
    <scope>NUCLEOTIDE SEQUENCE [LARGE SCALE GENOMIC DNA]</scope>
    <source>
        <strain evidence="2 3">IPL20</strain>
    </source>
</reference>
<evidence type="ECO:0000259" key="1">
    <source>
        <dbReference type="Pfam" id="PF01872"/>
    </source>
</evidence>
<evidence type="ECO:0000313" key="3">
    <source>
        <dbReference type="Proteomes" id="UP000199074"/>
    </source>
</evidence>
<dbReference type="OrthoDB" id="9782335at2"/>
<feature type="domain" description="Bacterial bifunctional deaminase-reductase C-terminal" evidence="1">
    <location>
        <begin position="7"/>
        <end position="170"/>
    </location>
</feature>
<keyword evidence="3" id="KW-1185">Reference proteome</keyword>
<dbReference type="EMBL" id="FPCK01000004">
    <property type="protein sequence ID" value="SFV38638.1"/>
    <property type="molecule type" value="Genomic_DNA"/>
</dbReference>
<dbReference type="PANTHER" id="PTHR38011">
    <property type="entry name" value="DIHYDROFOLATE REDUCTASE FAMILY PROTEIN (AFU_ORTHOLOGUE AFUA_8G06820)"/>
    <property type="match status" value="1"/>
</dbReference>
<dbReference type="InterPro" id="IPR050765">
    <property type="entry name" value="Riboflavin_Biosynth_HTPR"/>
</dbReference>
<sequence length="178" mass="19072">MVSGHVFIGTSLDGFIARSDGDIEWLTSFSGLDGDLGYDAHMARVDGIIMGRGSFDAVKSTEPWLYPKPVLVLSHTLTDGDVPQALQGKVEIVDATPRDAMLIAAERGWRGVYVDGGAVIQSFLRAGLINDMIISRVPVLIGDGLPLFGALPGDIALEHVETNSFPSGIVQSFYRVVQ</sequence>
<dbReference type="Pfam" id="PF01872">
    <property type="entry name" value="RibD_C"/>
    <property type="match status" value="1"/>
</dbReference>
<dbReference type="AlphaFoldDB" id="A0A1I7NVL7"/>
<dbReference type="GO" id="GO:0008703">
    <property type="term" value="F:5-amino-6-(5-phosphoribosylamino)uracil reductase activity"/>
    <property type="evidence" value="ECO:0007669"/>
    <property type="project" value="InterPro"/>
</dbReference>
<dbReference type="Proteomes" id="UP000199074">
    <property type="component" value="Unassembled WGS sequence"/>
</dbReference>
<dbReference type="SUPFAM" id="SSF53597">
    <property type="entry name" value="Dihydrofolate reductase-like"/>
    <property type="match status" value="1"/>
</dbReference>
<dbReference type="Gene3D" id="3.40.430.10">
    <property type="entry name" value="Dihydrofolate Reductase, subunit A"/>
    <property type="match status" value="1"/>
</dbReference>
<dbReference type="InterPro" id="IPR024072">
    <property type="entry name" value="DHFR-like_dom_sf"/>
</dbReference>
<dbReference type="RefSeq" id="WP_092426890.1">
    <property type="nucleotide sequence ID" value="NZ_FPCK01000004.1"/>
</dbReference>
<dbReference type="GO" id="GO:0009231">
    <property type="term" value="P:riboflavin biosynthetic process"/>
    <property type="evidence" value="ECO:0007669"/>
    <property type="project" value="InterPro"/>
</dbReference>
<name>A0A1I7NVL7_9HYPH</name>
<evidence type="ECO:0000313" key="2">
    <source>
        <dbReference type="EMBL" id="SFV38638.1"/>
    </source>
</evidence>
<protein>
    <submittedName>
        <fullName evidence="2">Dihydrofolate reductase</fullName>
    </submittedName>
</protein>
<dbReference type="STRING" id="429728.SAMN05216456_3538"/>
<accession>A0A1I7NVL7</accession>
<dbReference type="InterPro" id="IPR002734">
    <property type="entry name" value="RibDG_C"/>
</dbReference>
<gene>
    <name evidence="2" type="ORF">SAMN05216456_3538</name>
</gene>
<dbReference type="PANTHER" id="PTHR38011:SF11">
    <property type="entry name" value="2,5-DIAMINO-6-RIBOSYLAMINO-4(3H)-PYRIMIDINONE 5'-PHOSPHATE REDUCTASE"/>
    <property type="match status" value="1"/>
</dbReference>